<gene>
    <name evidence="5" type="ORF">AQUCO_17200001v1</name>
</gene>
<evidence type="ECO:0000259" key="2">
    <source>
        <dbReference type="Pfam" id="PF05970"/>
    </source>
</evidence>
<dbReference type="AlphaFoldDB" id="A0A2G5C0Q8"/>
<keyword evidence="1" id="KW-0347">Helicase</keyword>
<dbReference type="PANTHER" id="PTHR10492">
    <property type="match status" value="1"/>
</dbReference>
<evidence type="ECO:0000256" key="1">
    <source>
        <dbReference type="RuleBase" id="RU363044"/>
    </source>
</evidence>
<dbReference type="GO" id="GO:0000723">
    <property type="term" value="P:telomere maintenance"/>
    <property type="evidence" value="ECO:0007669"/>
    <property type="project" value="InterPro"/>
</dbReference>
<comment type="similarity">
    <text evidence="1">Belongs to the helicase family.</text>
</comment>
<dbReference type="GO" id="GO:0005524">
    <property type="term" value="F:ATP binding"/>
    <property type="evidence" value="ECO:0007669"/>
    <property type="project" value="UniProtKB-KW"/>
</dbReference>
<keyword evidence="1" id="KW-0067">ATP-binding</keyword>
<keyword evidence="6" id="KW-1185">Reference proteome</keyword>
<dbReference type="InterPro" id="IPR027417">
    <property type="entry name" value="P-loop_NTPase"/>
</dbReference>
<dbReference type="InterPro" id="IPR049163">
    <property type="entry name" value="Pif1-like_2B_dom"/>
</dbReference>
<dbReference type="GO" id="GO:0016887">
    <property type="term" value="F:ATP hydrolysis activity"/>
    <property type="evidence" value="ECO:0007669"/>
    <property type="project" value="RHEA"/>
</dbReference>
<comment type="cofactor">
    <cofactor evidence="1">
        <name>Mg(2+)</name>
        <dbReference type="ChEBI" id="CHEBI:18420"/>
    </cofactor>
</comment>
<accession>A0A2G5C0Q8</accession>
<dbReference type="Pfam" id="PF05970">
    <property type="entry name" value="PIF1"/>
    <property type="match status" value="1"/>
</dbReference>
<dbReference type="InterPro" id="IPR010285">
    <property type="entry name" value="DNA_helicase_pif1-like_DEAD"/>
</dbReference>
<keyword evidence="1" id="KW-0233">DNA recombination</keyword>
<evidence type="ECO:0000259" key="3">
    <source>
        <dbReference type="Pfam" id="PF14214"/>
    </source>
</evidence>
<dbReference type="Pfam" id="PF14214">
    <property type="entry name" value="Helitron_like_N"/>
    <property type="match status" value="1"/>
</dbReference>
<dbReference type="GO" id="GO:0006310">
    <property type="term" value="P:DNA recombination"/>
    <property type="evidence" value="ECO:0007669"/>
    <property type="project" value="UniProtKB-KW"/>
</dbReference>
<dbReference type="EC" id="5.6.2.3" evidence="1"/>
<reference evidence="5 6" key="1">
    <citation type="submission" date="2017-09" db="EMBL/GenBank/DDBJ databases">
        <title>WGS assembly of Aquilegia coerulea Goldsmith.</title>
        <authorList>
            <person name="Hodges S."/>
            <person name="Kramer E."/>
            <person name="Nordborg M."/>
            <person name="Tomkins J."/>
            <person name="Borevitz J."/>
            <person name="Derieg N."/>
            <person name="Yan J."/>
            <person name="Mihaltcheva S."/>
            <person name="Hayes R.D."/>
            <person name="Rokhsar D."/>
        </authorList>
    </citation>
    <scope>NUCLEOTIDE SEQUENCE [LARGE SCALE GENOMIC DNA]</scope>
    <source>
        <strain evidence="6">cv. Goldsmith</strain>
    </source>
</reference>
<dbReference type="InterPro" id="IPR025476">
    <property type="entry name" value="Helitron_helicase-like"/>
</dbReference>
<comment type="catalytic activity">
    <reaction evidence="1">
        <text>ATP + H2O = ADP + phosphate + H(+)</text>
        <dbReference type="Rhea" id="RHEA:13065"/>
        <dbReference type="ChEBI" id="CHEBI:15377"/>
        <dbReference type="ChEBI" id="CHEBI:15378"/>
        <dbReference type="ChEBI" id="CHEBI:30616"/>
        <dbReference type="ChEBI" id="CHEBI:43474"/>
        <dbReference type="ChEBI" id="CHEBI:456216"/>
        <dbReference type="EC" id="5.6.2.3"/>
    </reaction>
</comment>
<protein>
    <recommendedName>
        <fullName evidence="1">ATP-dependent DNA helicase</fullName>
        <ecNumber evidence="1">5.6.2.3</ecNumber>
    </recommendedName>
</protein>
<dbReference type="PANTHER" id="PTHR10492:SF57">
    <property type="entry name" value="ATP-DEPENDENT DNA HELICASE"/>
    <property type="match status" value="1"/>
</dbReference>
<evidence type="ECO:0000259" key="4">
    <source>
        <dbReference type="Pfam" id="PF21530"/>
    </source>
</evidence>
<dbReference type="FunFam" id="3.40.50.300:FF:002884">
    <property type="entry name" value="ATP-dependent DNA helicase"/>
    <property type="match status" value="1"/>
</dbReference>
<dbReference type="SUPFAM" id="SSF52540">
    <property type="entry name" value="P-loop containing nucleoside triphosphate hydrolases"/>
    <property type="match status" value="2"/>
</dbReference>
<sequence>MVLNIEIVQGLMKMFDENNALVRVFRSARDKYIESHVVDLRIRLIGTRNRDARQYNLPSSNEVAALIVGDGGEVVDHRDIIVEKRTGGLQRITELHPSYMAMQYPLIFPYGEDGFRTNILYNDLVVARDRGRSNVSIREYYAFRIQQRENEGRTLIMAGRLFQQFLVDAYTSIEEERLRWVWKNQKLIRSDLYQGLRDAVIRGDTAANVVGKRLVLPATFTGGPRYMVQSFQDAMAICRWAGSPDLFITVTCNPKWSEITEAMSLIPGQKSEDRPDIVSRMFKIKLDLLMDDLCIHNHFGKVWAAIYTIEFQKRGLPHAHILLFLDGADKPDTSAKISCSHNLDLVVKYQCHINVEACNQGRAVKYLFKYIHKGKDRATIVIEQNGEGDNNDGEETVRIIDEIKTYLDCRYISASEASWRIFGFSTQFREPAVERLPFHLEDEQVVTYRDSDNTAEVLERASTTKTKFLQWMEINKKYPDDPNASELTYAEFPTKWRWVEKNLEWVPRKKGRVIGRIFYAHPTSGERYYLRILLNHVKGAKDYKDLRTHNYITYDTFKEACMARGLLDDDGEWNEGLRYAGTWSNASNLRDMFVTMLMFCEVSDPLDMWNKNWENLSDDILYKRRKITGNPNLQMTVEEIKNAALCEIELLLNDNNLSLTNFSPMPLPDMSTHYHVNNRLVQEELDYDHLELEREFSELHGYLNEEQRFVFDKVVHAVDSKEGGLYFVYGSGGTGKTFLWKTIISRLRSKGKIVLAVASSGIASLLLPGGRTAHSRFKIPLEVDDYSTCNISQKTDLAQLIQRADLVVWDEAPMNHRNIFEAVDKTFQDLMHDADGHIFGGKTILLGGDFRQTLPVVSKGSREDVVAASISRSYLWSKCQIFILKTNMRLRSNNLSPEMVKEIEDFSEWVLKLGEGRIPTRSVNEYDDSSWIKIPEDLLIENNGDPIQQIVETIYPDVSTRFAEPNYLKDRCILTPTNDYVDSVNQAVLSRIPTASRIYASADTVSPVSESSIEQDLNYSMEYLNNLEVSGVPNHLLELKVGIPVMLIRNINPSKGLCNGTRLIVTGLEPMLIRATIITGSKIGSKVTIHRVVASSAPTKWEFILRRRQFPLKVCFAMTINKSQGQTLQHVGIYLPRPVFSHGQLYVAVSRITTRKGLKILIKREEDEPIGYTKNVVYHEIFNGLPTG</sequence>
<feature type="domain" description="Helitron helicase-like" evidence="3">
    <location>
        <begin position="140"/>
        <end position="323"/>
    </location>
</feature>
<feature type="domain" description="DNA helicase Pif1-like DEAD-box helicase" evidence="2">
    <location>
        <begin position="703"/>
        <end position="921"/>
    </location>
</feature>
<proteinExistence type="inferred from homology"/>
<dbReference type="Gene3D" id="3.40.50.300">
    <property type="entry name" value="P-loop containing nucleotide triphosphate hydrolases"/>
    <property type="match status" value="2"/>
</dbReference>
<feature type="domain" description="DNA helicase Pif1-like 2B" evidence="4">
    <location>
        <begin position="1022"/>
        <end position="1068"/>
    </location>
</feature>
<evidence type="ECO:0000313" key="5">
    <source>
        <dbReference type="EMBL" id="PIA24862.1"/>
    </source>
</evidence>
<dbReference type="GO" id="GO:0006281">
    <property type="term" value="P:DNA repair"/>
    <property type="evidence" value="ECO:0007669"/>
    <property type="project" value="UniProtKB-KW"/>
</dbReference>
<dbReference type="Proteomes" id="UP000230069">
    <property type="component" value="Unassembled WGS sequence"/>
</dbReference>
<dbReference type="Pfam" id="PF21530">
    <property type="entry name" value="Pif1_2B_dom"/>
    <property type="match status" value="1"/>
</dbReference>
<dbReference type="EMBL" id="KZ305170">
    <property type="protein sequence ID" value="PIA24862.1"/>
    <property type="molecule type" value="Genomic_DNA"/>
</dbReference>
<keyword evidence="1" id="KW-0227">DNA damage</keyword>
<keyword evidence="1" id="KW-0378">Hydrolase</keyword>
<name>A0A2G5C0Q8_AQUCA</name>
<dbReference type="GO" id="GO:0043139">
    <property type="term" value="F:5'-3' DNA helicase activity"/>
    <property type="evidence" value="ECO:0007669"/>
    <property type="project" value="UniProtKB-EC"/>
</dbReference>
<dbReference type="CDD" id="cd18809">
    <property type="entry name" value="SF1_C_RecD"/>
    <property type="match status" value="1"/>
</dbReference>
<evidence type="ECO:0000313" key="6">
    <source>
        <dbReference type="Proteomes" id="UP000230069"/>
    </source>
</evidence>
<organism evidence="5 6">
    <name type="scientific">Aquilegia coerulea</name>
    <name type="common">Rocky mountain columbine</name>
    <dbReference type="NCBI Taxonomy" id="218851"/>
    <lineage>
        <taxon>Eukaryota</taxon>
        <taxon>Viridiplantae</taxon>
        <taxon>Streptophyta</taxon>
        <taxon>Embryophyta</taxon>
        <taxon>Tracheophyta</taxon>
        <taxon>Spermatophyta</taxon>
        <taxon>Magnoliopsida</taxon>
        <taxon>Ranunculales</taxon>
        <taxon>Ranunculaceae</taxon>
        <taxon>Thalictroideae</taxon>
        <taxon>Aquilegia</taxon>
    </lineage>
</organism>
<dbReference type="InParanoid" id="A0A2G5C0Q8"/>
<keyword evidence="1" id="KW-0234">DNA repair</keyword>
<dbReference type="OrthoDB" id="687790at2759"/>
<keyword evidence="1" id="KW-0547">Nucleotide-binding</keyword>